<dbReference type="Proteomes" id="UP001065613">
    <property type="component" value="Chromosome"/>
</dbReference>
<evidence type="ECO:0000259" key="1">
    <source>
        <dbReference type="Pfam" id="PF03781"/>
    </source>
</evidence>
<gene>
    <name evidence="2" type="ORF">KA717_18630</name>
</gene>
<dbReference type="InterPro" id="IPR005532">
    <property type="entry name" value="SUMF_dom"/>
</dbReference>
<name>A0A977Q0E1_9CYAN</name>
<dbReference type="Pfam" id="PF03781">
    <property type="entry name" value="FGE-sulfatase"/>
    <property type="match status" value="1"/>
</dbReference>
<dbReference type="InterPro" id="IPR016187">
    <property type="entry name" value="CTDL_fold"/>
</dbReference>
<organism evidence="2">
    <name type="scientific">Woronichinia naegeliana WA131</name>
    <dbReference type="NCBI Taxonomy" id="2824559"/>
    <lineage>
        <taxon>Bacteria</taxon>
        <taxon>Bacillati</taxon>
        <taxon>Cyanobacteriota</taxon>
        <taxon>Cyanophyceae</taxon>
        <taxon>Synechococcales</taxon>
        <taxon>Coelosphaeriaceae</taxon>
        <taxon>Woronichinia</taxon>
    </lineage>
</organism>
<sequence>MTEAIVEFEVVTVDTQGKILRRERRCQPSHITLLNETTNLSLVAIPPGQFLMGVGEEEEGYHRSQGPQHLVTLSAFWMSQFPITQAQWEAVAALPKVQRSLDPYPANFIGQNLPIEQISWYEALEFCDRLSQFTQKPYRLPSEAEWEYACRGDTQTPFHFGPTITTDLANYSGVDWDYQGKVCNRGAYGEGPRGEDRRQTTPVGSFGVANTFGLYDLHGNVREWCADPWHRNYDNAPQDNQVWLIEGDEQKRVLRGGSWNAGPQKCRSGDRARFDPNGRLYDIGFRVVCTS</sequence>
<protein>
    <submittedName>
        <fullName evidence="2">Formylglycine-generating enzyme family protein</fullName>
    </submittedName>
</protein>
<dbReference type="Gene3D" id="3.90.1580.10">
    <property type="entry name" value="paralog of FGE (formylglycine-generating enzyme)"/>
    <property type="match status" value="1"/>
</dbReference>
<reference evidence="2" key="1">
    <citation type="submission" date="2021-04" db="EMBL/GenBank/DDBJ databases">
        <title>Genome sequence of Woronichinia naegeliana from Washington state freshwater lake bloom.</title>
        <authorList>
            <person name="Dreher T.W."/>
        </authorList>
    </citation>
    <scope>NUCLEOTIDE SEQUENCE</scope>
    <source>
        <strain evidence="2">WA131</strain>
    </source>
</reference>
<dbReference type="SUPFAM" id="SSF56436">
    <property type="entry name" value="C-type lectin-like"/>
    <property type="match status" value="1"/>
</dbReference>
<evidence type="ECO:0000313" key="2">
    <source>
        <dbReference type="EMBL" id="UXE64315.1"/>
    </source>
</evidence>
<dbReference type="EMBL" id="CP073041">
    <property type="protein sequence ID" value="UXE64315.1"/>
    <property type="molecule type" value="Genomic_DNA"/>
</dbReference>
<accession>A0A977Q0E1</accession>
<dbReference type="KEGG" id="wna:KA717_18630"/>
<dbReference type="InterPro" id="IPR051043">
    <property type="entry name" value="Sulfatase_Mod_Factor_Kinase"/>
</dbReference>
<dbReference type="PANTHER" id="PTHR23150:SF19">
    <property type="entry name" value="FORMYLGLYCINE-GENERATING ENZYME"/>
    <property type="match status" value="1"/>
</dbReference>
<dbReference type="PANTHER" id="PTHR23150">
    <property type="entry name" value="SULFATASE MODIFYING FACTOR 1, 2"/>
    <property type="match status" value="1"/>
</dbReference>
<feature type="domain" description="Sulfatase-modifying factor enzyme-like" evidence="1">
    <location>
        <begin position="41"/>
        <end position="288"/>
    </location>
</feature>
<proteinExistence type="predicted"/>
<dbReference type="GO" id="GO:0120147">
    <property type="term" value="F:formylglycine-generating oxidase activity"/>
    <property type="evidence" value="ECO:0007669"/>
    <property type="project" value="TreeGrafter"/>
</dbReference>
<dbReference type="AlphaFoldDB" id="A0A977Q0E1"/>
<dbReference type="InterPro" id="IPR042095">
    <property type="entry name" value="SUMF_sf"/>
</dbReference>